<reference evidence="1" key="1">
    <citation type="submission" date="2021-02" db="EMBL/GenBank/DDBJ databases">
        <authorList>
            <person name="Nowell W R."/>
        </authorList>
    </citation>
    <scope>NUCLEOTIDE SEQUENCE</scope>
</reference>
<accession>A0A815UX56</accession>
<evidence type="ECO:0000313" key="1">
    <source>
        <dbReference type="EMBL" id="CAF1521830.1"/>
    </source>
</evidence>
<dbReference type="EMBL" id="CAJNOE010005976">
    <property type="protein sequence ID" value="CAF1521830.1"/>
    <property type="molecule type" value="Genomic_DNA"/>
</dbReference>
<evidence type="ECO:0000313" key="2">
    <source>
        <dbReference type="Proteomes" id="UP000663860"/>
    </source>
</evidence>
<sequence length="23" mass="2690">YHWSASEQRLRDNETIRTTVGGL</sequence>
<proteinExistence type="predicted"/>
<name>A0A815UX56_9BILA</name>
<dbReference type="AlphaFoldDB" id="A0A815UX56"/>
<protein>
    <submittedName>
        <fullName evidence="1">Uncharacterized protein</fullName>
    </submittedName>
</protein>
<gene>
    <name evidence="1" type="ORF">IZO911_LOCUS45872</name>
</gene>
<comment type="caution">
    <text evidence="1">The sequence shown here is derived from an EMBL/GenBank/DDBJ whole genome shotgun (WGS) entry which is preliminary data.</text>
</comment>
<dbReference type="Proteomes" id="UP000663860">
    <property type="component" value="Unassembled WGS sequence"/>
</dbReference>
<feature type="non-terminal residue" evidence="1">
    <location>
        <position position="1"/>
    </location>
</feature>
<organism evidence="1 2">
    <name type="scientific">Adineta steineri</name>
    <dbReference type="NCBI Taxonomy" id="433720"/>
    <lineage>
        <taxon>Eukaryota</taxon>
        <taxon>Metazoa</taxon>
        <taxon>Spiralia</taxon>
        <taxon>Gnathifera</taxon>
        <taxon>Rotifera</taxon>
        <taxon>Eurotatoria</taxon>
        <taxon>Bdelloidea</taxon>
        <taxon>Adinetida</taxon>
        <taxon>Adinetidae</taxon>
        <taxon>Adineta</taxon>
    </lineage>
</organism>